<evidence type="ECO:0000256" key="1">
    <source>
        <dbReference type="ARBA" id="ARBA00022898"/>
    </source>
</evidence>
<dbReference type="PANTHER" id="PTHR43586:SF8">
    <property type="entry name" value="CYSTEINE DESULFURASE 1, CHLOROPLASTIC"/>
    <property type="match status" value="1"/>
</dbReference>
<keyword evidence="1" id="KW-0663">Pyridoxal phosphate</keyword>
<dbReference type="PANTHER" id="PTHR43586">
    <property type="entry name" value="CYSTEINE DESULFURASE"/>
    <property type="match status" value="1"/>
</dbReference>
<reference evidence="3 4" key="1">
    <citation type="journal article" date="2011" name="Front. Microbiol.">
        <title>Genomic signatures of strain selection and enhancement in Bacillus atrophaeus var. globigii, a historical biowarfare simulant.</title>
        <authorList>
            <person name="Gibbons H.S."/>
            <person name="Broomall S.M."/>
            <person name="McNew L.A."/>
            <person name="Daligault H."/>
            <person name="Chapman C."/>
            <person name="Bruce D."/>
            <person name="Karavis M."/>
            <person name="Krepps M."/>
            <person name="McGregor P.A."/>
            <person name="Hong C."/>
            <person name="Park K.H."/>
            <person name="Akmal A."/>
            <person name="Feldman A."/>
            <person name="Lin J.S."/>
            <person name="Chang W.E."/>
            <person name="Higgs B.W."/>
            <person name="Demirev P."/>
            <person name="Lindquist J."/>
            <person name="Liem A."/>
            <person name="Fochler E."/>
            <person name="Read T.D."/>
            <person name="Tapia R."/>
            <person name="Johnson S."/>
            <person name="Bishop-Lilly K.A."/>
            <person name="Detter C."/>
            <person name="Han C."/>
            <person name="Sozhamannan S."/>
            <person name="Rosenzweig C.N."/>
            <person name="Skowronski E.W."/>
        </authorList>
    </citation>
    <scope>NUCLEOTIDE SEQUENCE [LARGE SCALE GENOMIC DNA]</scope>
    <source>
        <strain evidence="3 4">PIT1</strain>
    </source>
</reference>
<dbReference type="Pfam" id="PF00266">
    <property type="entry name" value="Aminotran_5"/>
    <property type="match status" value="1"/>
</dbReference>
<keyword evidence="4" id="KW-1185">Reference proteome</keyword>
<dbReference type="AlphaFoldDB" id="A0A432ZP05"/>
<dbReference type="Gene3D" id="3.40.640.10">
    <property type="entry name" value="Type I PLP-dependent aspartate aminotransferase-like (Major domain)"/>
    <property type="match status" value="1"/>
</dbReference>
<gene>
    <name evidence="3" type="ORF">CWI83_03565</name>
</gene>
<dbReference type="OrthoDB" id="9808002at2"/>
<dbReference type="RefSeq" id="WP_126825771.1">
    <property type="nucleotide sequence ID" value="NZ_PIQG01000001.1"/>
</dbReference>
<protein>
    <submittedName>
        <fullName evidence="3">Cysteine desulfurase CsdA</fullName>
    </submittedName>
</protein>
<dbReference type="SUPFAM" id="SSF53383">
    <property type="entry name" value="PLP-dependent transferases"/>
    <property type="match status" value="1"/>
</dbReference>
<evidence type="ECO:0000313" key="4">
    <source>
        <dbReference type="Proteomes" id="UP000288279"/>
    </source>
</evidence>
<evidence type="ECO:0000259" key="2">
    <source>
        <dbReference type="Pfam" id="PF00266"/>
    </source>
</evidence>
<dbReference type="EMBL" id="PIQG01000001">
    <property type="protein sequence ID" value="RUO79588.1"/>
    <property type="molecule type" value="Genomic_DNA"/>
</dbReference>
<dbReference type="InterPro" id="IPR015421">
    <property type="entry name" value="PyrdxlP-dep_Trfase_major"/>
</dbReference>
<dbReference type="Proteomes" id="UP000288279">
    <property type="component" value="Unassembled WGS sequence"/>
</dbReference>
<dbReference type="InterPro" id="IPR000192">
    <property type="entry name" value="Aminotrans_V_dom"/>
</dbReference>
<feature type="domain" description="Aminotransferase class V" evidence="2">
    <location>
        <begin position="21"/>
        <end position="385"/>
    </location>
</feature>
<name>A0A432ZP05_9GAMM</name>
<organism evidence="3 4">
    <name type="scientific">Pseudidiomarina taiwanensis</name>
    <dbReference type="NCBI Taxonomy" id="337250"/>
    <lineage>
        <taxon>Bacteria</taxon>
        <taxon>Pseudomonadati</taxon>
        <taxon>Pseudomonadota</taxon>
        <taxon>Gammaproteobacteria</taxon>
        <taxon>Alteromonadales</taxon>
        <taxon>Idiomarinaceae</taxon>
        <taxon>Pseudidiomarina</taxon>
    </lineage>
</organism>
<dbReference type="InterPro" id="IPR015422">
    <property type="entry name" value="PyrdxlP-dep_Trfase_small"/>
</dbReference>
<dbReference type="InterPro" id="IPR015424">
    <property type="entry name" value="PyrdxlP-dep_Trfase"/>
</dbReference>
<dbReference type="Gene3D" id="3.90.1150.10">
    <property type="entry name" value="Aspartate Aminotransferase, domain 1"/>
    <property type="match status" value="1"/>
</dbReference>
<evidence type="ECO:0000313" key="3">
    <source>
        <dbReference type="EMBL" id="RUO79588.1"/>
    </source>
</evidence>
<proteinExistence type="predicted"/>
<comment type="caution">
    <text evidence="3">The sequence shown here is derived from an EMBL/GenBank/DDBJ whole genome shotgun (WGS) entry which is preliminary data.</text>
</comment>
<sequence length="397" mass="43578">MSQLTDRAGQFPWCRAHPTATYLDSAASCQVPESVLVRLNHYYQSQHANVHRSNHRLGRQATSLLECARRRLAQFAGVDAENLSLQVSTTQVLNDLAWSLPIDWQAGDEILLSMAEHHANLLPWQALAQHYQLKLRFIPIVPDTGELGAWEDLLGPRTKVVSVTAASNVSGTIFNLHELLHAAHQQGAVSIIDAAQYAAHKPLAPLCQVADAVVWSAHKMYGVAGAAALAVKPRLWQQLPPWRRGGGIVTRVTCEHADYLETIEKFEAGTPNTAAVVAFAEACDWLSQQPQLESELQQLRHELATALAQCTDIAVLPSGQLHTPTLSFYHRHIHSADLAAWLDQHGFYVRAGHHCAQPLLTSLAVPAVVRVSLGAYNTRAQIEAFIACLDQATQLFA</sequence>
<accession>A0A432ZP05</accession>